<dbReference type="RefSeq" id="WP_101621845.1">
    <property type="nucleotide sequence ID" value="NZ_NMWT01000007.1"/>
</dbReference>
<dbReference type="Gene3D" id="3.40.1350.10">
    <property type="match status" value="1"/>
</dbReference>
<accession>A0A2N5J4W3</accession>
<proteinExistence type="predicted"/>
<keyword evidence="2" id="KW-1185">Reference proteome</keyword>
<evidence type="ECO:0000313" key="2">
    <source>
        <dbReference type="Proteomes" id="UP000235034"/>
    </source>
</evidence>
<dbReference type="InterPro" id="IPR011856">
    <property type="entry name" value="tRNA_endonuc-like_dom_sf"/>
</dbReference>
<sequence length="376" mass="42451">MAGYLFALGDAGVPADVLESRQYSTLMNIKWTSPTNGVLGDLVTMRPGDHVYFFKKRRIYGIGRVVTAPGKRCVTENFPGATSQTTVKWSAVKKAAFMPDAHGFKKNGSKRTELVGRWVIKFEPDPAFLEESVDMDDLLVSDPAAFRIIRDFHQRSFIKVDDVEDLAITAALLRANPDHPLTRATGPIVLADVFANGHEPDVPGLLAKNRSKDGSLKLEMFLEIGLLWQLARRDTNTVDVFGEWDYLSHQVPASPAKPSEYMDHMDVFGYRYMTGFKPIVESYFVAELKRDVASADDVPQIMKYVDWVRSEYAHGDYRQVKAFLVAKSFRDVTTESVGARRDYTRGYRPAEECTWRDLTLVSYDVDEQGHITFARV</sequence>
<organism evidence="1 2">
    <name type="scientific">Bifidobacterium parmae</name>
    <dbReference type="NCBI Taxonomy" id="361854"/>
    <lineage>
        <taxon>Bacteria</taxon>
        <taxon>Bacillati</taxon>
        <taxon>Actinomycetota</taxon>
        <taxon>Actinomycetes</taxon>
        <taxon>Bifidobacteriales</taxon>
        <taxon>Bifidobacteriaceae</taxon>
        <taxon>Bifidobacterium</taxon>
    </lineage>
</organism>
<gene>
    <name evidence="1" type="ORF">Uis4E_0639</name>
</gene>
<dbReference type="EMBL" id="NMWT01000007">
    <property type="protein sequence ID" value="PLS29219.1"/>
    <property type="molecule type" value="Genomic_DNA"/>
</dbReference>
<evidence type="ECO:0000313" key="1">
    <source>
        <dbReference type="EMBL" id="PLS29219.1"/>
    </source>
</evidence>
<dbReference type="AlphaFoldDB" id="A0A2N5J4W3"/>
<name>A0A2N5J4W3_9BIFI</name>
<dbReference type="Proteomes" id="UP000235034">
    <property type="component" value="Unassembled WGS sequence"/>
</dbReference>
<dbReference type="GO" id="GO:0003676">
    <property type="term" value="F:nucleic acid binding"/>
    <property type="evidence" value="ECO:0007669"/>
    <property type="project" value="InterPro"/>
</dbReference>
<protein>
    <submittedName>
        <fullName evidence="1">Uncharacterized protein</fullName>
    </submittedName>
</protein>
<comment type="caution">
    <text evidence="1">The sequence shown here is derived from an EMBL/GenBank/DDBJ whole genome shotgun (WGS) entry which is preliminary data.</text>
</comment>
<dbReference type="OrthoDB" id="9805855at2"/>
<reference evidence="1 2" key="1">
    <citation type="submission" date="2017-07" db="EMBL/GenBank/DDBJ databases">
        <title>Bifidobacterium novel species.</title>
        <authorList>
            <person name="Lugli G.A."/>
            <person name="Milani C."/>
            <person name="Duranti S."/>
            <person name="Mangifesta M."/>
        </authorList>
    </citation>
    <scope>NUCLEOTIDE SEQUENCE [LARGE SCALE GENOMIC DNA]</scope>
    <source>
        <strain evidence="1 2">77</strain>
    </source>
</reference>